<sequence>MFILAKKFEVKVFGNIEVMNTIVDAFKKRIRGMLPASVMKVVDFLASHSCKVRGVSWATYEYMNDITGLSISTLKRAVKMLAKLGFIQVIRTWVGGCQSANIIQIQPRMDWKAIETELMRRVRFEYADEKQSEIEKESEEIGENFLQPNDTQSETKEDMQSDTLYKQKKEGVKAAEPIDEADFWGVPDYIPTTDINKNNSNLVYHKIKGFHPSFNWLDQEE</sequence>
<dbReference type="RefSeq" id="WP_096465900.1">
    <property type="nucleotide sequence ID" value="NZ_AP017312.1"/>
</dbReference>
<reference evidence="1 2" key="1">
    <citation type="submission" date="2015-12" db="EMBL/GenBank/DDBJ databases">
        <title>Genome sequence of Aneurinibacillus soli.</title>
        <authorList>
            <person name="Lee J.S."/>
            <person name="Lee K.C."/>
            <person name="Kim K.K."/>
            <person name="Lee B.W."/>
        </authorList>
    </citation>
    <scope>NUCLEOTIDE SEQUENCE [LARGE SCALE GENOMIC DNA]</scope>
    <source>
        <strain evidence="1 2">CB4</strain>
    </source>
</reference>
<name>A0A0U5B0K2_9BACL</name>
<organism evidence="1 2">
    <name type="scientific">Aneurinibacillus soli</name>
    <dbReference type="NCBI Taxonomy" id="1500254"/>
    <lineage>
        <taxon>Bacteria</taxon>
        <taxon>Bacillati</taxon>
        <taxon>Bacillota</taxon>
        <taxon>Bacilli</taxon>
        <taxon>Bacillales</taxon>
        <taxon>Paenibacillaceae</taxon>
        <taxon>Aneurinibacillus group</taxon>
        <taxon>Aneurinibacillus</taxon>
    </lineage>
</organism>
<dbReference type="EMBL" id="AP017312">
    <property type="protein sequence ID" value="BAU28114.1"/>
    <property type="molecule type" value="Genomic_DNA"/>
</dbReference>
<dbReference type="AlphaFoldDB" id="A0A0U5B0K2"/>
<protein>
    <submittedName>
        <fullName evidence="1">Uncharacterized protein</fullName>
    </submittedName>
</protein>
<keyword evidence="2" id="KW-1185">Reference proteome</keyword>
<dbReference type="OrthoDB" id="2697418at2"/>
<dbReference type="Proteomes" id="UP000217696">
    <property type="component" value="Chromosome"/>
</dbReference>
<accession>A0A0U5B0K2</accession>
<gene>
    <name evidence="1" type="ORF">CB4_02288</name>
</gene>
<evidence type="ECO:0000313" key="2">
    <source>
        <dbReference type="Proteomes" id="UP000217696"/>
    </source>
</evidence>
<proteinExistence type="predicted"/>
<dbReference type="KEGG" id="asoc:CB4_02288"/>
<evidence type="ECO:0000313" key="1">
    <source>
        <dbReference type="EMBL" id="BAU28114.1"/>
    </source>
</evidence>